<keyword evidence="2" id="KW-0547">Nucleotide-binding</keyword>
<dbReference type="Proteomes" id="UP000748332">
    <property type="component" value="Unassembled WGS sequence"/>
</dbReference>
<comment type="caution">
    <text evidence="4">The sequence shown here is derived from an EMBL/GenBank/DDBJ whole genome shotgun (WGS) entry which is preliminary data.</text>
</comment>
<dbReference type="AlphaFoldDB" id="A0A955HYI9"/>
<dbReference type="PANTHER" id="PTHR43030:SF1">
    <property type="entry name" value="PHOSPHOENOLPYRUVATE SYNTHASE"/>
    <property type="match status" value="1"/>
</dbReference>
<evidence type="ECO:0000313" key="4">
    <source>
        <dbReference type="EMBL" id="MCA9375375.1"/>
    </source>
</evidence>
<dbReference type="EMBL" id="JAGQLM010000160">
    <property type="protein sequence ID" value="MCA9375375.1"/>
    <property type="molecule type" value="Genomic_DNA"/>
</dbReference>
<evidence type="ECO:0000313" key="5">
    <source>
        <dbReference type="Proteomes" id="UP000748332"/>
    </source>
</evidence>
<accession>A0A955HYI9</accession>
<reference evidence="4" key="2">
    <citation type="journal article" date="2021" name="Microbiome">
        <title>Successional dynamics and alternative stable states in a saline activated sludge microbial community over 9 years.</title>
        <authorList>
            <person name="Wang Y."/>
            <person name="Ye J."/>
            <person name="Ju F."/>
            <person name="Liu L."/>
            <person name="Boyd J.A."/>
            <person name="Deng Y."/>
            <person name="Parks D.H."/>
            <person name="Jiang X."/>
            <person name="Yin X."/>
            <person name="Woodcroft B.J."/>
            <person name="Tyson G.W."/>
            <person name="Hugenholtz P."/>
            <person name="Polz M.F."/>
            <person name="Zhang T."/>
        </authorList>
    </citation>
    <scope>NUCLEOTIDE SEQUENCE</scope>
    <source>
        <strain evidence="4">HKST-UBA16</strain>
    </source>
</reference>
<evidence type="ECO:0000256" key="1">
    <source>
        <dbReference type="ARBA" id="ARBA00007837"/>
    </source>
</evidence>
<dbReference type="InterPro" id="IPR015813">
    <property type="entry name" value="Pyrv/PenolPyrv_kinase-like_dom"/>
</dbReference>
<dbReference type="InterPro" id="IPR040442">
    <property type="entry name" value="Pyrv_kinase-like_dom_sf"/>
</dbReference>
<keyword evidence="3" id="KW-0067">ATP-binding</keyword>
<evidence type="ECO:0000256" key="2">
    <source>
        <dbReference type="ARBA" id="ARBA00022741"/>
    </source>
</evidence>
<organism evidence="4 5">
    <name type="scientific">Candidatus Dojkabacteria bacterium</name>
    <dbReference type="NCBI Taxonomy" id="2099670"/>
    <lineage>
        <taxon>Bacteria</taxon>
        <taxon>Candidatus Dojkabacteria</taxon>
    </lineage>
</organism>
<dbReference type="GO" id="GO:0005524">
    <property type="term" value="F:ATP binding"/>
    <property type="evidence" value="ECO:0007669"/>
    <property type="project" value="UniProtKB-KW"/>
</dbReference>
<proteinExistence type="inferred from homology"/>
<dbReference type="SUPFAM" id="SSF51621">
    <property type="entry name" value="Phosphoenolpyruvate/pyruvate domain"/>
    <property type="match status" value="1"/>
</dbReference>
<evidence type="ECO:0000256" key="3">
    <source>
        <dbReference type="ARBA" id="ARBA00022840"/>
    </source>
</evidence>
<dbReference type="Gene3D" id="3.20.20.60">
    <property type="entry name" value="Phosphoenolpyruvate-binding domains"/>
    <property type="match status" value="1"/>
</dbReference>
<gene>
    <name evidence="4" type="ORF">KC622_03525</name>
</gene>
<feature type="non-terminal residue" evidence="4">
    <location>
        <position position="1"/>
    </location>
</feature>
<dbReference type="InterPro" id="IPR006319">
    <property type="entry name" value="PEP_synth"/>
</dbReference>
<evidence type="ECO:0008006" key="6">
    <source>
        <dbReference type="Google" id="ProtNLM"/>
    </source>
</evidence>
<reference evidence="4" key="1">
    <citation type="submission" date="2020-04" db="EMBL/GenBank/DDBJ databases">
        <authorList>
            <person name="Zhang T."/>
        </authorList>
    </citation>
    <scope>NUCLEOTIDE SEQUENCE</scope>
    <source>
        <strain evidence="4">HKST-UBA16</strain>
    </source>
</reference>
<protein>
    <recommendedName>
        <fullName evidence="6">Transaldolase</fullName>
    </recommendedName>
</protein>
<dbReference type="PANTHER" id="PTHR43030">
    <property type="entry name" value="PHOSPHOENOLPYRUVATE SYNTHASE"/>
    <property type="match status" value="1"/>
</dbReference>
<sequence length="288" mass="31837">ATKVLINIGEDVSEKYERIVSSMDGIAWVDMDLLMLHEEKHLMAYVKDGTFKSYSKKLEEILDKVSDWAGSNEAIVSMGSMSVAHFRNLVKGTSGELKEAADDLSGAPRLLSNRKLFSRYLGIFKKVRNVYRSRNLSLALHAPLNGDIMKELKKEISASGLRRTSTFNIFPVIENTSELLLLSEIISAGVDGVILNTPLIARQIQGLGVYDQSALYDIEAGSVWKVLEKAIELAKAENIKVIVVCESSTTLVKKCVEWGVYGVAVSPKSAKEIKSVVSEQETKIILRN</sequence>
<name>A0A955HYI9_9BACT</name>
<dbReference type="GO" id="GO:0008986">
    <property type="term" value="F:pyruvate, water dikinase activity"/>
    <property type="evidence" value="ECO:0007669"/>
    <property type="project" value="InterPro"/>
</dbReference>
<comment type="similarity">
    <text evidence="1">Belongs to the PEP-utilizing enzyme family.</text>
</comment>